<dbReference type="SMART" id="SM00388">
    <property type="entry name" value="HisKA"/>
    <property type="match status" value="1"/>
</dbReference>
<keyword evidence="10" id="KW-1185">Reference proteome</keyword>
<dbReference type="InterPro" id="IPR000014">
    <property type="entry name" value="PAS"/>
</dbReference>
<dbReference type="Gene3D" id="1.10.287.130">
    <property type="match status" value="1"/>
</dbReference>
<dbReference type="GO" id="GO:0000156">
    <property type="term" value="F:phosphorelay response regulator activity"/>
    <property type="evidence" value="ECO:0007669"/>
    <property type="project" value="TreeGrafter"/>
</dbReference>
<dbReference type="KEGG" id="mrub:DEO27_017085"/>
<protein>
    <recommendedName>
        <fullName evidence="2">histidine kinase</fullName>
        <ecNumber evidence="2">2.7.13.3</ecNumber>
    </recommendedName>
</protein>
<dbReference type="SMART" id="SM00091">
    <property type="entry name" value="PAS"/>
    <property type="match status" value="1"/>
</dbReference>
<dbReference type="Pfam" id="PF02518">
    <property type="entry name" value="HATPase_c"/>
    <property type="match status" value="1"/>
</dbReference>
<accession>A0A5C1I1G7</accession>
<feature type="domain" description="Histidine kinase" evidence="7">
    <location>
        <begin position="336"/>
        <end position="550"/>
    </location>
</feature>
<dbReference type="Pfam" id="PF13185">
    <property type="entry name" value="GAF_2"/>
    <property type="match status" value="1"/>
</dbReference>
<keyword evidence="6" id="KW-0472">Membrane</keyword>
<dbReference type="SUPFAM" id="SSF55785">
    <property type="entry name" value="PYP-like sensor domain (PAS domain)"/>
    <property type="match status" value="1"/>
</dbReference>
<reference evidence="9" key="1">
    <citation type="submission" date="2019-08" db="EMBL/GenBank/DDBJ databases">
        <title>Comparative genome analysis confer to the adaptation heavy metal polluted environment.</title>
        <authorList>
            <person name="Li Y."/>
        </authorList>
    </citation>
    <scope>NUCLEOTIDE SEQUENCE [LARGE SCALE GENOMIC DNA]</scope>
    <source>
        <strain evidence="9">P1</strain>
    </source>
</reference>
<dbReference type="Gene3D" id="3.30.565.10">
    <property type="entry name" value="Histidine kinase-like ATPase, C-terminal domain"/>
    <property type="match status" value="1"/>
</dbReference>
<dbReference type="AlphaFoldDB" id="A0A5C1I1G7"/>
<dbReference type="GO" id="GO:0000155">
    <property type="term" value="F:phosphorelay sensor kinase activity"/>
    <property type="evidence" value="ECO:0007669"/>
    <property type="project" value="InterPro"/>
</dbReference>
<dbReference type="InterPro" id="IPR036097">
    <property type="entry name" value="HisK_dim/P_sf"/>
</dbReference>
<dbReference type="SUPFAM" id="SSF47384">
    <property type="entry name" value="Homodimeric domain of signal transducing histidine kinase"/>
    <property type="match status" value="1"/>
</dbReference>
<dbReference type="FunFam" id="1.10.287.130:FF:000070">
    <property type="entry name" value="Histidine kinase sensor protein"/>
    <property type="match status" value="1"/>
</dbReference>
<dbReference type="SMART" id="SM00065">
    <property type="entry name" value="GAF"/>
    <property type="match status" value="1"/>
</dbReference>
<gene>
    <name evidence="9" type="ORF">DEO27_017085</name>
</gene>
<evidence type="ECO:0000256" key="3">
    <source>
        <dbReference type="ARBA" id="ARBA00022553"/>
    </source>
</evidence>
<keyword evidence="3" id="KW-0597">Phosphoprotein</keyword>
<name>A0A5C1I1G7_9SPHI</name>
<dbReference type="PANTHER" id="PTHR42878:SF15">
    <property type="entry name" value="BACTERIOPHYTOCHROME"/>
    <property type="match status" value="1"/>
</dbReference>
<evidence type="ECO:0000256" key="2">
    <source>
        <dbReference type="ARBA" id="ARBA00012438"/>
    </source>
</evidence>
<dbReference type="Proteomes" id="UP000251402">
    <property type="component" value="Chromosome"/>
</dbReference>
<dbReference type="EC" id="2.7.13.3" evidence="2"/>
<dbReference type="InterPro" id="IPR003018">
    <property type="entry name" value="GAF"/>
</dbReference>
<evidence type="ECO:0000259" key="7">
    <source>
        <dbReference type="PROSITE" id="PS50109"/>
    </source>
</evidence>
<dbReference type="OrthoDB" id="9766459at2"/>
<sequence>MITSESQFPRSANEKLPKGQEQYIAYFEDNSDGILVHDDQGNLTDANIEACRVLGYTKEELLRMNIAELEVGLEIITTQTDWAGFLKENSLILQRDFRKKDGATFPVEIHYRSFDKDGSALYECTIKDVTERNLLRMRERNRAHILEQLAGDIDIFTIMQSIVQSIEEEDATSICTILLYDKATNTLGTGAAPNMPDFYNEAIDGISVGDGIGSCGSAAFFKKLICVDNIGTHPYWVDFKELAFKAGVQSCWSQPILSSTNEMVGTFAIYHREPRTPNETDLARIAYGARFANLAIENRRIRAEILEHKNHLEQLVTERTEALIHANEELEAFSYSVSHDLRAPLRAIAGFSNIMLEDYSDKLDADGQKTLNTIVHNALRMGMLIDDILSFSKLSRAEKINTSLDMKAIFRNVFDELIRQEPAGHKVVFELGELTPSIGDQAMITQVVTNFISNALKYSRNTAETKIIVTSTIANGSTIYAVKDNGAGFDEKYRNKLFKIFSRLHNDKDFEGTGIGLSIVKKVIERHGGAVTAEGVLGEGATFSFSLPIV</sequence>
<dbReference type="GO" id="GO:0016020">
    <property type="term" value="C:membrane"/>
    <property type="evidence" value="ECO:0007669"/>
    <property type="project" value="UniProtKB-SubCell"/>
</dbReference>
<dbReference type="Gene3D" id="3.30.450.20">
    <property type="entry name" value="PAS domain"/>
    <property type="match status" value="1"/>
</dbReference>
<dbReference type="GO" id="GO:0030295">
    <property type="term" value="F:protein kinase activator activity"/>
    <property type="evidence" value="ECO:0007669"/>
    <property type="project" value="TreeGrafter"/>
</dbReference>
<dbReference type="PROSITE" id="PS50109">
    <property type="entry name" value="HIS_KIN"/>
    <property type="match status" value="1"/>
</dbReference>
<comment type="catalytic activity">
    <reaction evidence="1">
        <text>ATP + protein L-histidine = ADP + protein N-phospho-L-histidine.</text>
        <dbReference type="EC" id="2.7.13.3"/>
    </reaction>
</comment>
<dbReference type="CDD" id="cd00082">
    <property type="entry name" value="HisKA"/>
    <property type="match status" value="1"/>
</dbReference>
<dbReference type="SMART" id="SM00387">
    <property type="entry name" value="HATPase_c"/>
    <property type="match status" value="1"/>
</dbReference>
<dbReference type="InterPro" id="IPR029016">
    <property type="entry name" value="GAF-like_dom_sf"/>
</dbReference>
<dbReference type="InterPro" id="IPR036890">
    <property type="entry name" value="HATPase_C_sf"/>
</dbReference>
<evidence type="ECO:0000259" key="8">
    <source>
        <dbReference type="PROSITE" id="PS50112"/>
    </source>
</evidence>
<dbReference type="InterPro" id="IPR050351">
    <property type="entry name" value="BphY/WalK/GraS-like"/>
</dbReference>
<dbReference type="PRINTS" id="PR00344">
    <property type="entry name" value="BCTRLSENSOR"/>
</dbReference>
<dbReference type="FunFam" id="3.30.565.10:FF:000006">
    <property type="entry name" value="Sensor histidine kinase WalK"/>
    <property type="match status" value="1"/>
</dbReference>
<dbReference type="EMBL" id="CP043450">
    <property type="protein sequence ID" value="QEM11669.1"/>
    <property type="molecule type" value="Genomic_DNA"/>
</dbReference>
<proteinExistence type="predicted"/>
<evidence type="ECO:0000313" key="10">
    <source>
        <dbReference type="Proteomes" id="UP000251402"/>
    </source>
</evidence>
<feature type="domain" description="PAS" evidence="8">
    <location>
        <begin position="19"/>
        <end position="62"/>
    </location>
</feature>
<keyword evidence="4" id="KW-0808">Transferase</keyword>
<evidence type="ECO:0000256" key="6">
    <source>
        <dbReference type="ARBA" id="ARBA00023136"/>
    </source>
</evidence>
<dbReference type="Pfam" id="PF00512">
    <property type="entry name" value="HisKA"/>
    <property type="match status" value="1"/>
</dbReference>
<keyword evidence="5" id="KW-0418">Kinase</keyword>
<dbReference type="InterPro" id="IPR003594">
    <property type="entry name" value="HATPase_dom"/>
</dbReference>
<dbReference type="CDD" id="cd00130">
    <property type="entry name" value="PAS"/>
    <property type="match status" value="1"/>
</dbReference>
<dbReference type="NCBIfam" id="TIGR00229">
    <property type="entry name" value="sensory_box"/>
    <property type="match status" value="1"/>
</dbReference>
<dbReference type="InterPro" id="IPR004358">
    <property type="entry name" value="Sig_transdc_His_kin-like_C"/>
</dbReference>
<dbReference type="PROSITE" id="PS50112">
    <property type="entry name" value="PAS"/>
    <property type="match status" value="1"/>
</dbReference>
<dbReference type="Gene3D" id="3.30.450.40">
    <property type="match status" value="1"/>
</dbReference>
<dbReference type="RefSeq" id="WP_112567711.1">
    <property type="nucleotide sequence ID" value="NZ_CP043450.1"/>
</dbReference>
<evidence type="ECO:0000256" key="4">
    <source>
        <dbReference type="ARBA" id="ARBA00022679"/>
    </source>
</evidence>
<dbReference type="SUPFAM" id="SSF55781">
    <property type="entry name" value="GAF domain-like"/>
    <property type="match status" value="1"/>
</dbReference>
<dbReference type="PANTHER" id="PTHR42878">
    <property type="entry name" value="TWO-COMPONENT HISTIDINE KINASE"/>
    <property type="match status" value="1"/>
</dbReference>
<dbReference type="GO" id="GO:0007234">
    <property type="term" value="P:osmosensory signaling via phosphorelay pathway"/>
    <property type="evidence" value="ECO:0007669"/>
    <property type="project" value="TreeGrafter"/>
</dbReference>
<evidence type="ECO:0000256" key="5">
    <source>
        <dbReference type="ARBA" id="ARBA00022777"/>
    </source>
</evidence>
<dbReference type="InterPro" id="IPR005467">
    <property type="entry name" value="His_kinase_dom"/>
</dbReference>
<dbReference type="SUPFAM" id="SSF55874">
    <property type="entry name" value="ATPase domain of HSP90 chaperone/DNA topoisomerase II/histidine kinase"/>
    <property type="match status" value="1"/>
</dbReference>
<dbReference type="InterPro" id="IPR035965">
    <property type="entry name" value="PAS-like_dom_sf"/>
</dbReference>
<organism evidence="9 10">
    <name type="scientific">Mucilaginibacter rubeus</name>
    <dbReference type="NCBI Taxonomy" id="2027860"/>
    <lineage>
        <taxon>Bacteria</taxon>
        <taxon>Pseudomonadati</taxon>
        <taxon>Bacteroidota</taxon>
        <taxon>Sphingobacteriia</taxon>
        <taxon>Sphingobacteriales</taxon>
        <taxon>Sphingobacteriaceae</taxon>
        <taxon>Mucilaginibacter</taxon>
    </lineage>
</organism>
<evidence type="ECO:0000313" key="9">
    <source>
        <dbReference type="EMBL" id="QEM11669.1"/>
    </source>
</evidence>
<evidence type="ECO:0000256" key="1">
    <source>
        <dbReference type="ARBA" id="ARBA00000085"/>
    </source>
</evidence>
<dbReference type="Pfam" id="PF13426">
    <property type="entry name" value="PAS_9"/>
    <property type="match status" value="1"/>
</dbReference>
<dbReference type="InterPro" id="IPR003661">
    <property type="entry name" value="HisK_dim/P_dom"/>
</dbReference>